<evidence type="ECO:0000313" key="2">
    <source>
        <dbReference type="Proteomes" id="UP000663720"/>
    </source>
</evidence>
<protein>
    <submittedName>
        <fullName evidence="1">Uncharacterized protein</fullName>
    </submittedName>
</protein>
<accession>A0A975BCR3</accession>
<dbReference type="KEGG" id="dli:dnl_53470"/>
<evidence type="ECO:0000313" key="1">
    <source>
        <dbReference type="EMBL" id="QTA82958.1"/>
    </source>
</evidence>
<gene>
    <name evidence="1" type="ORF">dnl_53470</name>
</gene>
<reference evidence="1" key="1">
    <citation type="journal article" date="2021" name="Microb. Physiol.">
        <title>Proteogenomic Insights into the Physiology of Marine, Sulfate-Reducing, Filamentous Desulfonema limicola and Desulfonema magnum.</title>
        <authorList>
            <person name="Schnaars V."/>
            <person name="Wohlbrand L."/>
            <person name="Scheve S."/>
            <person name="Hinrichs C."/>
            <person name="Reinhardt R."/>
            <person name="Rabus R."/>
        </authorList>
    </citation>
    <scope>NUCLEOTIDE SEQUENCE</scope>
    <source>
        <strain evidence="1">5ac10</strain>
    </source>
</reference>
<dbReference type="AlphaFoldDB" id="A0A975BCR3"/>
<organism evidence="1 2">
    <name type="scientific">Desulfonema limicola</name>
    <dbReference type="NCBI Taxonomy" id="45656"/>
    <lineage>
        <taxon>Bacteria</taxon>
        <taxon>Pseudomonadati</taxon>
        <taxon>Thermodesulfobacteriota</taxon>
        <taxon>Desulfobacteria</taxon>
        <taxon>Desulfobacterales</taxon>
        <taxon>Desulfococcaceae</taxon>
        <taxon>Desulfonema</taxon>
    </lineage>
</organism>
<keyword evidence="2" id="KW-1185">Reference proteome</keyword>
<name>A0A975BCR3_9BACT</name>
<dbReference type="EMBL" id="CP061799">
    <property type="protein sequence ID" value="QTA82958.1"/>
    <property type="molecule type" value="Genomic_DNA"/>
</dbReference>
<dbReference type="RefSeq" id="WP_207688816.1">
    <property type="nucleotide sequence ID" value="NZ_CP061799.1"/>
</dbReference>
<sequence length="134" mass="15454">MSKSVLNPGRIRKINGSFAFVEHRFLQEGFFESLDKAELQLYFFLVLAGNRAGVSWYSYERICVMLNIILDEYIEARNGLIDKDMIAFDGRVYQVLSLPGKPFVSEDRLLRTSRDMETRDPAVIRRIVENALGD</sequence>
<proteinExistence type="predicted"/>
<dbReference type="Proteomes" id="UP000663720">
    <property type="component" value="Chromosome"/>
</dbReference>